<evidence type="ECO:0000256" key="1">
    <source>
        <dbReference type="ARBA" id="ARBA00004123"/>
    </source>
</evidence>
<evidence type="ECO:0000256" key="4">
    <source>
        <dbReference type="ARBA" id="ARBA00023242"/>
    </source>
</evidence>
<evidence type="ECO:0000256" key="2">
    <source>
        <dbReference type="ARBA" id="ARBA00022478"/>
    </source>
</evidence>
<dbReference type="OrthoDB" id="747670at2759"/>
<reference evidence="6 7" key="1">
    <citation type="submission" date="2018-04" db="EMBL/GenBank/DDBJ databases">
        <title>WGS assembly of Panicum hallii var. hallii HAL2.</title>
        <authorList>
            <person name="Lovell J."/>
            <person name="Jenkins J."/>
            <person name="Lowry D."/>
            <person name="Mamidi S."/>
            <person name="Sreedasyam A."/>
            <person name="Weng X."/>
            <person name="Barry K."/>
            <person name="Bonette J."/>
            <person name="Campitelli B."/>
            <person name="Daum C."/>
            <person name="Gordon S."/>
            <person name="Gould B."/>
            <person name="Lipzen A."/>
            <person name="MacQueen A."/>
            <person name="Palacio-Mejia J."/>
            <person name="Plott C."/>
            <person name="Shakirov E."/>
            <person name="Shu S."/>
            <person name="Yoshinaga Y."/>
            <person name="Zane M."/>
            <person name="Rokhsar D."/>
            <person name="Grimwood J."/>
            <person name="Schmutz J."/>
            <person name="Juenger T."/>
        </authorList>
    </citation>
    <scope>NUCLEOTIDE SEQUENCE [LARGE SCALE GENOMIC DNA]</scope>
    <source>
        <strain evidence="7">cv. HAL2</strain>
    </source>
</reference>
<organism evidence="6 7">
    <name type="scientific">Panicum hallii var. hallii</name>
    <dbReference type="NCBI Taxonomy" id="1504633"/>
    <lineage>
        <taxon>Eukaryota</taxon>
        <taxon>Viridiplantae</taxon>
        <taxon>Streptophyta</taxon>
        <taxon>Embryophyta</taxon>
        <taxon>Tracheophyta</taxon>
        <taxon>Spermatophyta</taxon>
        <taxon>Magnoliopsida</taxon>
        <taxon>Liliopsida</taxon>
        <taxon>Poales</taxon>
        <taxon>Poaceae</taxon>
        <taxon>PACMAD clade</taxon>
        <taxon>Panicoideae</taxon>
        <taxon>Panicodae</taxon>
        <taxon>Paniceae</taxon>
        <taxon>Panicinae</taxon>
        <taxon>Panicum</taxon>
        <taxon>Panicum sect. Panicum</taxon>
    </lineage>
</organism>
<proteinExistence type="predicted"/>
<dbReference type="GO" id="GO:0003677">
    <property type="term" value="F:DNA binding"/>
    <property type="evidence" value="ECO:0007669"/>
    <property type="project" value="InterPro"/>
</dbReference>
<accession>A0A2T7CUG8</accession>
<evidence type="ECO:0008006" key="8">
    <source>
        <dbReference type="Google" id="ProtNLM"/>
    </source>
</evidence>
<dbReference type="InterPro" id="IPR007811">
    <property type="entry name" value="RPC4"/>
</dbReference>
<dbReference type="GO" id="GO:0005666">
    <property type="term" value="C:RNA polymerase III complex"/>
    <property type="evidence" value="ECO:0007669"/>
    <property type="project" value="InterPro"/>
</dbReference>
<dbReference type="Proteomes" id="UP000244336">
    <property type="component" value="Chromosome 7"/>
</dbReference>
<dbReference type="AlphaFoldDB" id="A0A2T7CUG8"/>
<keyword evidence="3" id="KW-0804">Transcription</keyword>
<evidence type="ECO:0000256" key="3">
    <source>
        <dbReference type="ARBA" id="ARBA00023163"/>
    </source>
</evidence>
<dbReference type="Pfam" id="PF05132">
    <property type="entry name" value="RNA_pol_Rpc4"/>
    <property type="match status" value="1"/>
</dbReference>
<evidence type="ECO:0000256" key="5">
    <source>
        <dbReference type="SAM" id="MobiDB-lite"/>
    </source>
</evidence>
<keyword evidence="7" id="KW-1185">Reference proteome</keyword>
<dbReference type="PANTHER" id="PTHR13408:SF0">
    <property type="entry name" value="DNA-DIRECTED RNA POLYMERASE III SUBUNIT RPC4"/>
    <property type="match status" value="1"/>
</dbReference>
<comment type="subcellular location">
    <subcellularLocation>
        <location evidence="1">Nucleus</location>
    </subcellularLocation>
</comment>
<feature type="compositionally biased region" description="Basic and acidic residues" evidence="5">
    <location>
        <begin position="1"/>
        <end position="11"/>
    </location>
</feature>
<dbReference type="Gramene" id="PUZ46893">
    <property type="protein sequence ID" value="PUZ46893"/>
    <property type="gene ID" value="GQ55_7G119700"/>
</dbReference>
<keyword evidence="2" id="KW-0240">DNA-directed RNA polymerase</keyword>
<dbReference type="STRING" id="1504633.A0A2T7CUG8"/>
<keyword evidence="4" id="KW-0539">Nucleus</keyword>
<dbReference type="EMBL" id="CM009755">
    <property type="protein sequence ID" value="PUZ46893.1"/>
    <property type="molecule type" value="Genomic_DNA"/>
</dbReference>
<gene>
    <name evidence="6" type="ORF">GQ55_7G119700</name>
</gene>
<evidence type="ECO:0000313" key="6">
    <source>
        <dbReference type="EMBL" id="PUZ46893.1"/>
    </source>
</evidence>
<feature type="region of interest" description="Disordered" evidence="5">
    <location>
        <begin position="137"/>
        <end position="159"/>
    </location>
</feature>
<evidence type="ECO:0000313" key="7">
    <source>
        <dbReference type="Proteomes" id="UP000244336"/>
    </source>
</evidence>
<dbReference type="GO" id="GO:0042797">
    <property type="term" value="P:tRNA transcription by RNA polymerase III"/>
    <property type="evidence" value="ECO:0007669"/>
    <property type="project" value="TreeGrafter"/>
</dbReference>
<feature type="region of interest" description="Disordered" evidence="5">
    <location>
        <begin position="1"/>
        <end position="26"/>
    </location>
</feature>
<name>A0A2T7CUG8_9POAL</name>
<dbReference type="PANTHER" id="PTHR13408">
    <property type="entry name" value="DNA-DIRECTED RNA POLYMERASE III"/>
    <property type="match status" value="1"/>
</dbReference>
<sequence length="292" mass="32308">MDDKSRVKKEVNAPLGPPPPKRGLKFAPKVPVKKAAKLVPKKEPVEDSKDETINKELLMKLKASQITDPFARRIKTEEKPKSRTQVAFGQGNSSYARSFLIPKSSSDEAKLPKEYAEPWDYTHTDYPVSLPLRRPYSGNPEILDEEEFGESSASRAQDAELTAAEELGLMDRSDESQLLLVQLPCSLPLPMQPQSVSEPNKGSKETREGMKLKELPAGYMGKILVYRSGKVKMKIGDILFDVSSGSDCKFVQEVAAINTREKHCCTVGEISKRAVITPNIGCLLGSANKMEE</sequence>
<protein>
    <recommendedName>
        <fullName evidence="8">RNA polymerase III subunit C4</fullName>
    </recommendedName>
</protein>